<dbReference type="PANTHER" id="PTHR22950">
    <property type="entry name" value="AMINO ACID TRANSPORTER"/>
    <property type="match status" value="1"/>
</dbReference>
<dbReference type="Proteomes" id="UP001459277">
    <property type="component" value="Unassembled WGS sequence"/>
</dbReference>
<feature type="transmembrane region" description="Helical" evidence="7">
    <location>
        <begin position="277"/>
        <end position="301"/>
    </location>
</feature>
<dbReference type="Pfam" id="PF01490">
    <property type="entry name" value="Aa_trans"/>
    <property type="match status" value="1"/>
</dbReference>
<proteinExistence type="predicted"/>
<dbReference type="InterPro" id="IPR013057">
    <property type="entry name" value="AA_transpt_TM"/>
</dbReference>
<dbReference type="AlphaFoldDB" id="A0AAW2BHI1"/>
<dbReference type="GO" id="GO:0005774">
    <property type="term" value="C:vacuolar membrane"/>
    <property type="evidence" value="ECO:0007669"/>
    <property type="project" value="TreeGrafter"/>
</dbReference>
<organism evidence="9 10">
    <name type="scientific">Lithocarpus litseifolius</name>
    <dbReference type="NCBI Taxonomy" id="425828"/>
    <lineage>
        <taxon>Eukaryota</taxon>
        <taxon>Viridiplantae</taxon>
        <taxon>Streptophyta</taxon>
        <taxon>Embryophyta</taxon>
        <taxon>Tracheophyta</taxon>
        <taxon>Spermatophyta</taxon>
        <taxon>Magnoliopsida</taxon>
        <taxon>eudicotyledons</taxon>
        <taxon>Gunneridae</taxon>
        <taxon>Pentapetalae</taxon>
        <taxon>rosids</taxon>
        <taxon>fabids</taxon>
        <taxon>Fagales</taxon>
        <taxon>Fagaceae</taxon>
        <taxon>Lithocarpus</taxon>
    </lineage>
</organism>
<evidence type="ECO:0000313" key="9">
    <source>
        <dbReference type="EMBL" id="KAK9984873.1"/>
    </source>
</evidence>
<evidence type="ECO:0000256" key="7">
    <source>
        <dbReference type="SAM" id="Phobius"/>
    </source>
</evidence>
<reference evidence="9 10" key="1">
    <citation type="submission" date="2024-01" db="EMBL/GenBank/DDBJ databases">
        <title>A telomere-to-telomere, gap-free genome of sweet tea (Lithocarpus litseifolius).</title>
        <authorList>
            <person name="Zhou J."/>
        </authorList>
    </citation>
    <scope>NUCLEOTIDE SEQUENCE [LARGE SCALE GENOMIC DNA]</scope>
    <source>
        <strain evidence="9">Zhou-2022a</strain>
        <tissue evidence="9">Leaf</tissue>
    </source>
</reference>
<keyword evidence="6 7" id="KW-0472">Membrane</keyword>
<dbReference type="GO" id="GO:0015179">
    <property type="term" value="F:L-amino acid transmembrane transporter activity"/>
    <property type="evidence" value="ECO:0007669"/>
    <property type="project" value="TreeGrafter"/>
</dbReference>
<evidence type="ECO:0000256" key="1">
    <source>
        <dbReference type="ARBA" id="ARBA00004141"/>
    </source>
</evidence>
<comment type="caution">
    <text evidence="9">The sequence shown here is derived from an EMBL/GenBank/DDBJ whole genome shotgun (WGS) entry which is preliminary data.</text>
</comment>
<dbReference type="EMBL" id="JAZDWU010000012">
    <property type="protein sequence ID" value="KAK9984873.1"/>
    <property type="molecule type" value="Genomic_DNA"/>
</dbReference>
<keyword evidence="2" id="KW-0813">Transport</keyword>
<evidence type="ECO:0000313" key="10">
    <source>
        <dbReference type="Proteomes" id="UP001459277"/>
    </source>
</evidence>
<feature type="transmembrane region" description="Helical" evidence="7">
    <location>
        <begin position="339"/>
        <end position="361"/>
    </location>
</feature>
<keyword evidence="10" id="KW-1185">Reference proteome</keyword>
<evidence type="ECO:0000259" key="8">
    <source>
        <dbReference type="Pfam" id="PF01490"/>
    </source>
</evidence>
<feature type="transmembrane region" description="Helical" evidence="7">
    <location>
        <begin position="313"/>
        <end position="333"/>
    </location>
</feature>
<feature type="transmembrane region" description="Helical" evidence="7">
    <location>
        <begin position="233"/>
        <end position="257"/>
    </location>
</feature>
<evidence type="ECO:0000256" key="6">
    <source>
        <dbReference type="ARBA" id="ARBA00023136"/>
    </source>
</evidence>
<keyword evidence="4" id="KW-0029">Amino-acid transport</keyword>
<keyword evidence="3 7" id="KW-0812">Transmembrane</keyword>
<sequence>MAEQVELAPINTGRTSFLRSSFNGINALTGIGLITIPYTLSQAGWLGLCLLLAMAFTTCYTGLLLQRCLESNPSIKTYPDIGYHAFGRKGRIIVSTFTYLELYLVPTGILILEGDNLFKLFPNVSMEVAGHYIGGKQIFVIGSGLVILPTMWLTDLRLLSFVSAGGILSCVIVIISILWVGAVDGVGFSSKGKLFELTGIPTAMSLYAFCYGAHPVFPTLYSSMKDKSQFSKVLFISFSLSTLSYILMAVLGYLMFGQDVQPQVTLNLPTSQVSSKIAIYTTLVGPIAKYALIVMPIANAIESRLPRYYNIKLICIFLRTLLLVSTIIVALVFPFFGILMALVGAILSITVSIILPCLCYLKISGDHQKWGFEVLIIVVIMINAVSIGVIGTYVSLKDIGVIKNL</sequence>
<feature type="transmembrane region" description="Helical" evidence="7">
    <location>
        <begin position="200"/>
        <end position="221"/>
    </location>
</feature>
<accession>A0AAW2BHI1</accession>
<keyword evidence="5 7" id="KW-1133">Transmembrane helix</keyword>
<protein>
    <recommendedName>
        <fullName evidence="8">Amino acid transporter transmembrane domain-containing protein</fullName>
    </recommendedName>
</protein>
<evidence type="ECO:0000256" key="5">
    <source>
        <dbReference type="ARBA" id="ARBA00022989"/>
    </source>
</evidence>
<comment type="subcellular location">
    <subcellularLocation>
        <location evidence="1">Membrane</location>
        <topology evidence="1">Multi-pass membrane protein</topology>
    </subcellularLocation>
</comment>
<feature type="domain" description="Amino acid transporter transmembrane" evidence="8">
    <location>
        <begin position="14"/>
        <end position="393"/>
    </location>
</feature>
<gene>
    <name evidence="9" type="ORF">SO802_034398</name>
</gene>
<feature type="transmembrane region" description="Helical" evidence="7">
    <location>
        <begin position="45"/>
        <end position="65"/>
    </location>
</feature>
<evidence type="ECO:0000256" key="3">
    <source>
        <dbReference type="ARBA" id="ARBA00022692"/>
    </source>
</evidence>
<name>A0AAW2BHI1_9ROSI</name>
<feature type="transmembrane region" description="Helical" evidence="7">
    <location>
        <begin position="132"/>
        <end position="151"/>
    </location>
</feature>
<feature type="transmembrane region" description="Helical" evidence="7">
    <location>
        <begin position="92"/>
        <end position="112"/>
    </location>
</feature>
<feature type="transmembrane region" description="Helical" evidence="7">
    <location>
        <begin position="373"/>
        <end position="396"/>
    </location>
</feature>
<feature type="transmembrane region" description="Helical" evidence="7">
    <location>
        <begin position="158"/>
        <end position="180"/>
    </location>
</feature>
<evidence type="ECO:0000256" key="4">
    <source>
        <dbReference type="ARBA" id="ARBA00022970"/>
    </source>
</evidence>
<evidence type="ECO:0000256" key="2">
    <source>
        <dbReference type="ARBA" id="ARBA00022448"/>
    </source>
</evidence>
<dbReference type="PANTHER" id="PTHR22950:SF698">
    <property type="entry name" value="AMINO ACID TRANSPORTER TRANSMEMBRANE DOMAIN-CONTAINING PROTEIN"/>
    <property type="match status" value="1"/>
</dbReference>
<feature type="transmembrane region" description="Helical" evidence="7">
    <location>
        <begin position="21"/>
        <end position="39"/>
    </location>
</feature>